<reference evidence="2 3" key="1">
    <citation type="submission" date="2019-07" db="EMBL/GenBank/DDBJ databases">
        <title>Whole genome shotgun sequence of Meiothermus hypogaeus NBRC 106114.</title>
        <authorList>
            <person name="Hosoyama A."/>
            <person name="Uohara A."/>
            <person name="Ohji S."/>
            <person name="Ichikawa N."/>
        </authorList>
    </citation>
    <scope>NUCLEOTIDE SEQUENCE [LARGE SCALE GENOMIC DNA]</scope>
    <source>
        <strain evidence="2 3">NBRC 106114</strain>
    </source>
</reference>
<evidence type="ECO:0000259" key="1">
    <source>
        <dbReference type="PROSITE" id="PS50234"/>
    </source>
</evidence>
<dbReference type="SUPFAM" id="SSF53850">
    <property type="entry name" value="Periplasmic binding protein-like II"/>
    <property type="match status" value="1"/>
</dbReference>
<dbReference type="PANTHER" id="PTHR10579:SF43">
    <property type="entry name" value="ZINC FINGER (C3HC4-TYPE RING FINGER) FAMILY PROTEIN"/>
    <property type="match status" value="1"/>
</dbReference>
<protein>
    <submittedName>
        <fullName evidence="2">VWA domain-containing protein</fullName>
    </submittedName>
</protein>
<dbReference type="PANTHER" id="PTHR10579">
    <property type="entry name" value="CALCIUM-ACTIVATED CHLORIDE CHANNEL REGULATOR"/>
    <property type="match status" value="1"/>
</dbReference>
<dbReference type="SMART" id="SM00327">
    <property type="entry name" value="VWA"/>
    <property type="match status" value="1"/>
</dbReference>
<dbReference type="OrthoDB" id="2056845at2"/>
<proteinExistence type="predicted"/>
<dbReference type="SUPFAM" id="SSF53300">
    <property type="entry name" value="vWA-like"/>
    <property type="match status" value="1"/>
</dbReference>
<name>A0A511QY49_9DEIN</name>
<dbReference type="InterPro" id="IPR051266">
    <property type="entry name" value="CLCR"/>
</dbReference>
<accession>A0A511QY49</accession>
<organism evidence="2 3">
    <name type="scientific">Meiothermus hypogaeus NBRC 106114</name>
    <dbReference type="NCBI Taxonomy" id="1227553"/>
    <lineage>
        <taxon>Bacteria</taxon>
        <taxon>Thermotogati</taxon>
        <taxon>Deinococcota</taxon>
        <taxon>Deinococci</taxon>
        <taxon>Thermales</taxon>
        <taxon>Thermaceae</taxon>
        <taxon>Meiothermus</taxon>
    </lineage>
</organism>
<evidence type="ECO:0000313" key="3">
    <source>
        <dbReference type="Proteomes" id="UP000321197"/>
    </source>
</evidence>
<gene>
    <name evidence="2" type="ORF">MHY01S_04960</name>
</gene>
<dbReference type="EMBL" id="BJXL01000008">
    <property type="protein sequence ID" value="GEM82330.1"/>
    <property type="molecule type" value="Genomic_DNA"/>
</dbReference>
<comment type="caution">
    <text evidence="2">The sequence shown here is derived from an EMBL/GenBank/DDBJ whole genome shotgun (WGS) entry which is preliminary data.</text>
</comment>
<dbReference type="AlphaFoldDB" id="A0A511QY49"/>
<dbReference type="PROSITE" id="PS50234">
    <property type="entry name" value="VWFA"/>
    <property type="match status" value="1"/>
</dbReference>
<dbReference type="Pfam" id="PF00092">
    <property type="entry name" value="VWA"/>
    <property type="match status" value="1"/>
</dbReference>
<dbReference type="InterPro" id="IPR002035">
    <property type="entry name" value="VWF_A"/>
</dbReference>
<dbReference type="InterPro" id="IPR036465">
    <property type="entry name" value="vWFA_dom_sf"/>
</dbReference>
<sequence>MRNLVQVLVAVGFIGALAFFFLFYPTQTVEVLIWTSGEKQNVLKPALEEFNKQGKTVLIGSRRYTVQAKSVTVNSGEMYTHLVRKLNQGVAFPERTAGAPTVVSPSTSDWLAQVNLDAGREVFNFAEMTAIVRTPVVIFTFREMAECLGWPAKPIGWSDIIALKESSQGWATCPAAKAEWGRKPRVAFTDPAVSSTARSTLQLLYQAAAGKSGSSLTLEDVRSAKTQNYVRRFQATVDHYYPETLKLQTKIFQGPRFVHFAPLEEYNLPWLYQGRVNAESVPGGQVVQRPITEAGYEVVALYPKEGTVWHDNPFAVPNAEWVTPQQRAAAQVVKEYLLSEPVQKQFVAWGFRPGSNLPFADALGAALGINPNEPKKLLGRLNPEVARAIQNSWEDVKKPGVAVLVLDTSGSMSGERIQQAKEGAKRFLDRAAPGTHVGLVTFASSVQVRVPIGPLNKTRFAIVEAIDSLTARGNTAMYEAIKRGLELADSYEGVSREAIRGVVLLSDGIANTGSVGISGLLKLTDRQEREVRLEFPESAQLRNIVASGLAFTPQNTVHVFSVGIGEADWEALRLVAEGTGGVVVRSDENGLGPVLERFSKYF</sequence>
<dbReference type="Pfam" id="PF13531">
    <property type="entry name" value="SBP_bac_11"/>
    <property type="match status" value="1"/>
</dbReference>
<feature type="domain" description="VWFA" evidence="1">
    <location>
        <begin position="401"/>
        <end position="598"/>
    </location>
</feature>
<evidence type="ECO:0000313" key="2">
    <source>
        <dbReference type="EMBL" id="GEM82330.1"/>
    </source>
</evidence>
<dbReference type="Gene3D" id="3.40.50.410">
    <property type="entry name" value="von Willebrand factor, type A domain"/>
    <property type="match status" value="1"/>
</dbReference>
<dbReference type="RefSeq" id="WP_147075268.1">
    <property type="nucleotide sequence ID" value="NZ_BJXL01000008.1"/>
</dbReference>
<dbReference type="Proteomes" id="UP000321197">
    <property type="component" value="Unassembled WGS sequence"/>
</dbReference>